<organism evidence="5 6">
    <name type="scientific">Wickerhamiella sorbophila</name>
    <dbReference type="NCBI Taxonomy" id="45607"/>
    <lineage>
        <taxon>Eukaryota</taxon>
        <taxon>Fungi</taxon>
        <taxon>Dikarya</taxon>
        <taxon>Ascomycota</taxon>
        <taxon>Saccharomycotina</taxon>
        <taxon>Dipodascomycetes</taxon>
        <taxon>Dipodascales</taxon>
        <taxon>Trichomonascaceae</taxon>
        <taxon>Wickerhamiella</taxon>
    </lineage>
</organism>
<evidence type="ECO:0008006" key="7">
    <source>
        <dbReference type="Google" id="ProtNLM"/>
    </source>
</evidence>
<feature type="transmembrane region" description="Helical" evidence="1">
    <location>
        <begin position="160"/>
        <end position="181"/>
    </location>
</feature>
<dbReference type="OrthoDB" id="4005299at2759"/>
<feature type="transmembrane region" description="Helical" evidence="1">
    <location>
        <begin position="404"/>
        <end position="423"/>
    </location>
</feature>
<evidence type="ECO:0000259" key="4">
    <source>
        <dbReference type="Pfam" id="PF10355"/>
    </source>
</evidence>
<keyword evidence="6" id="KW-1185">Reference proteome</keyword>
<feature type="transmembrane region" description="Helical" evidence="1">
    <location>
        <begin position="262"/>
        <end position="284"/>
    </location>
</feature>
<dbReference type="RefSeq" id="XP_024663590.1">
    <property type="nucleotide sequence ID" value="XM_024807822.1"/>
</dbReference>
<dbReference type="Proteomes" id="UP000238350">
    <property type="component" value="Unassembled WGS sequence"/>
</dbReference>
<keyword evidence="2" id="KW-0732">Signal</keyword>
<dbReference type="Pfam" id="PF10348">
    <property type="entry name" value="DUF2427"/>
    <property type="match status" value="1"/>
</dbReference>
<comment type="caution">
    <text evidence="5">The sequence shown here is derived from an EMBL/GenBank/DDBJ whole genome shotgun (WGS) entry which is preliminary data.</text>
</comment>
<feature type="transmembrane region" description="Helical" evidence="1">
    <location>
        <begin position="296"/>
        <end position="317"/>
    </location>
</feature>
<name>A0A2T0FF90_9ASCO</name>
<feature type="signal peptide" evidence="2">
    <location>
        <begin position="1"/>
        <end position="20"/>
    </location>
</feature>
<feature type="domain" description="Protein YTP1-like C-terminal" evidence="4">
    <location>
        <begin position="278"/>
        <end position="572"/>
    </location>
</feature>
<feature type="transmembrane region" description="Helical" evidence="1">
    <location>
        <begin position="96"/>
        <end position="118"/>
    </location>
</feature>
<dbReference type="PANTHER" id="PTHR31685">
    <property type="entry name" value="INTEGRAL MEMBRANE PROTEIN (AFU_ORTHOLOGUE AFUA_6G12730)-RELATED"/>
    <property type="match status" value="1"/>
</dbReference>
<evidence type="ECO:0000256" key="1">
    <source>
        <dbReference type="SAM" id="Phobius"/>
    </source>
</evidence>
<dbReference type="PANTHER" id="PTHR31685:SF3">
    <property type="entry name" value="INTEGRAL MEMBRANE PROTEIN (AFU_ORTHOLOGUE AFUA_6G12730)"/>
    <property type="match status" value="1"/>
</dbReference>
<reference evidence="5 6" key="1">
    <citation type="submission" date="2017-04" db="EMBL/GenBank/DDBJ databases">
        <title>Genome sequencing of [Candida] sorbophila.</title>
        <authorList>
            <person name="Ahn J.O."/>
        </authorList>
    </citation>
    <scope>NUCLEOTIDE SEQUENCE [LARGE SCALE GENOMIC DNA]</scope>
    <source>
        <strain evidence="5 6">DS02</strain>
    </source>
</reference>
<dbReference type="STRING" id="45607.A0A2T0FF90"/>
<feature type="transmembrane region" description="Helical" evidence="1">
    <location>
        <begin position="125"/>
        <end position="148"/>
    </location>
</feature>
<evidence type="ECO:0000256" key="2">
    <source>
        <dbReference type="SAM" id="SignalP"/>
    </source>
</evidence>
<dbReference type="Pfam" id="PF10355">
    <property type="entry name" value="Ytp1"/>
    <property type="match status" value="1"/>
</dbReference>
<sequence>MKVTHFIAALWLLKGSLVLGHEDMDMEHDAAPAVPAAGMDAAMPSMTASPASIHSSHHHGRLILNNPDLEPQQRAYWEKYNTTNFFNSDQGSKVALYSHAILAFVAFGLLTPMAILLSMDSTCSWLYLPLQTLTSLMAVGSFFFLAMYSATAPALYPGSIYGGFTFLMLLLVITHWTALAVKSVARYLGAMGPVEGADYMLANMQRPSSDSGHQVSDDGFDDDLVLEDPEAFAPQRSRTSPLVSKMARNSVVHRIASSFGKLASVIFAALNIPIFFLGFAYLFVGLVTGECMGKGHMIFGLLAHLIKGFVFFLLGFVELARYCGFLSAHGMAWNRRDEDIYPAKSRVVPEPVPQRTSFLGRFKFWPSEPTMEYIQSLCIFIYGITNVFLEHLGNEDGVWSHKDIQHASIAFMFIGGGLSGLVMESEFVRKSIAAGFGVELGKRSYYSFNPMPAFTVFWTGALMSRHEQETPLSTEIHIQWGSLLSLAAVIRLCTYLMLYLRPIPEDSQPQKPFTEILVSFCLVCGGLIFMSSNRETVEAMIYRGIDSMFTLNVSVGISALLISYAVFAYAVRGLAIRRSKPAY</sequence>
<evidence type="ECO:0000313" key="6">
    <source>
        <dbReference type="Proteomes" id="UP000238350"/>
    </source>
</evidence>
<dbReference type="GeneID" id="36515013"/>
<feature type="chain" id="PRO_5015728120" description="Protein YTP1" evidence="2">
    <location>
        <begin position="21"/>
        <end position="583"/>
    </location>
</feature>
<feature type="domain" description="DUF2427" evidence="3">
    <location>
        <begin position="79"/>
        <end position="178"/>
    </location>
</feature>
<keyword evidence="1" id="KW-0472">Membrane</keyword>
<feature type="transmembrane region" description="Helical" evidence="1">
    <location>
        <begin position="551"/>
        <end position="571"/>
    </location>
</feature>
<keyword evidence="1" id="KW-0812">Transmembrane</keyword>
<feature type="transmembrane region" description="Helical" evidence="1">
    <location>
        <begin position="512"/>
        <end position="531"/>
    </location>
</feature>
<accession>A0A2T0FF90</accession>
<gene>
    <name evidence="5" type="ORF">B9G98_01264</name>
</gene>
<feature type="transmembrane region" description="Helical" evidence="1">
    <location>
        <begin position="476"/>
        <end position="500"/>
    </location>
</feature>
<proteinExistence type="predicted"/>
<evidence type="ECO:0000259" key="3">
    <source>
        <dbReference type="Pfam" id="PF10348"/>
    </source>
</evidence>
<dbReference type="AlphaFoldDB" id="A0A2T0FF90"/>
<protein>
    <recommendedName>
        <fullName evidence="7">Protein YTP1</fullName>
    </recommendedName>
</protein>
<dbReference type="InterPro" id="IPR018827">
    <property type="entry name" value="YTP1_C"/>
</dbReference>
<keyword evidence="1" id="KW-1133">Transmembrane helix</keyword>
<dbReference type="InterPro" id="IPR018825">
    <property type="entry name" value="DUF2427"/>
</dbReference>
<dbReference type="EMBL" id="NDIQ01000001">
    <property type="protein sequence ID" value="PRT53644.1"/>
    <property type="molecule type" value="Genomic_DNA"/>
</dbReference>
<feature type="transmembrane region" description="Helical" evidence="1">
    <location>
        <begin position="444"/>
        <end position="464"/>
    </location>
</feature>
<evidence type="ECO:0000313" key="5">
    <source>
        <dbReference type="EMBL" id="PRT53644.1"/>
    </source>
</evidence>